<dbReference type="Proteomes" id="UP000593567">
    <property type="component" value="Unassembled WGS sequence"/>
</dbReference>
<keyword evidence="3" id="KW-0677">Repeat</keyword>
<sequence length="638" mass="73494">MMQEKECHPAQKLIDAASKNTYSSSPYDSYKPYPVQEKVDPSDPLYLEYEREQDARRQAATAAPEADTSTYDLKKATQYGSLERVQELLEQGADVNELDSDGVSPLHWAAINNRKEIASIYIGNGAVIDKYGGTLNSTPLHWATRQGHLPMMVQLIKAGADPTAVDGEGYQCIHLATMFGHSKIVAYLAAKGFDVDTPDNNGMTPLMWACYRTSNYDPTRLLLSLGADVNKKDLVQGNTPLHWGLQVSNHTALTLICKQNVDLNALNLTGQSPLDVAKTKKNRWLIEKLARQRLEKGFDNPGWLKRKTMHNSEFRKYYMMAYPFFVLWAIGWTFEADYWWCYWWMRLCLLGFVYLSWQYSKRYIFDDNLGITIPFGIYLATKTWMYFTWFFYILPHINSGLIHLAFFANTALLMYHFYMAVKCDPGFIQTNRQQQSKVILDLAELETISVEQFCSTCIIHKPLRSKHCSTCNKCVAKFDHHCPWIFNCVGASNTRHFILYLTYLIGMILWCSYGCVTFWRNGCATDEDKWVKIAVDRIRCSPWVTWIFLNCCIHLLFVGVLLGNMLYQTVYLGLTTNERINLYRYKHFSKNSAFYNPYSRGILQNCVDVMEVECGGLCRPVKTDWRNIYSLPGEQETV</sequence>
<dbReference type="Pfam" id="PF12796">
    <property type="entry name" value="Ank_2"/>
    <property type="match status" value="1"/>
</dbReference>
<dbReference type="OrthoDB" id="6781668at2759"/>
<accession>A0A7J7KP36</accession>
<feature type="transmembrane region" description="Helical" evidence="8">
    <location>
        <begin position="340"/>
        <end position="357"/>
    </location>
</feature>
<feature type="transmembrane region" description="Helical" evidence="8">
    <location>
        <begin position="369"/>
        <end position="394"/>
    </location>
</feature>
<evidence type="ECO:0000256" key="7">
    <source>
        <dbReference type="PROSITE-ProRule" id="PRU00023"/>
    </source>
</evidence>
<dbReference type="EMBL" id="VXIV02000199">
    <property type="protein sequence ID" value="KAF6039950.1"/>
    <property type="molecule type" value="Genomic_DNA"/>
</dbReference>
<dbReference type="Pfam" id="PF00023">
    <property type="entry name" value="Ank"/>
    <property type="match status" value="1"/>
</dbReference>
<keyword evidence="5 7" id="KW-0040">ANK repeat</keyword>
<feature type="repeat" description="ANK" evidence="7">
    <location>
        <begin position="168"/>
        <end position="200"/>
    </location>
</feature>
<feature type="repeat" description="ANK" evidence="7">
    <location>
        <begin position="135"/>
        <end position="167"/>
    </location>
</feature>
<protein>
    <recommendedName>
        <fullName evidence="8">Palmitoyltransferase</fullName>
        <ecNumber evidence="8">2.3.1.225</ecNumber>
    </recommendedName>
</protein>
<dbReference type="PANTHER" id="PTHR24161">
    <property type="entry name" value="ANK_REP_REGION DOMAIN-CONTAINING PROTEIN-RELATED"/>
    <property type="match status" value="1"/>
</dbReference>
<dbReference type="GO" id="GO:0016020">
    <property type="term" value="C:membrane"/>
    <property type="evidence" value="ECO:0007669"/>
    <property type="project" value="UniProtKB-SubCell"/>
</dbReference>
<evidence type="ECO:0000313" key="11">
    <source>
        <dbReference type="EMBL" id="KAF6039950.1"/>
    </source>
</evidence>
<name>A0A7J7KP36_BUGNE</name>
<feature type="repeat" description="ANK" evidence="7">
    <location>
        <begin position="101"/>
        <end position="133"/>
    </location>
</feature>
<feature type="domain" description="Palmitoyltransferase DHHC" evidence="10">
    <location>
        <begin position="451"/>
        <end position="581"/>
    </location>
</feature>
<dbReference type="PROSITE" id="PS50216">
    <property type="entry name" value="DHHC"/>
    <property type="match status" value="1"/>
</dbReference>
<proteinExistence type="inferred from homology"/>
<comment type="catalytic activity">
    <reaction evidence="8">
        <text>L-cysteinyl-[protein] + hexadecanoyl-CoA = S-hexadecanoyl-L-cysteinyl-[protein] + CoA</text>
        <dbReference type="Rhea" id="RHEA:36683"/>
        <dbReference type="Rhea" id="RHEA-COMP:10131"/>
        <dbReference type="Rhea" id="RHEA-COMP:11032"/>
        <dbReference type="ChEBI" id="CHEBI:29950"/>
        <dbReference type="ChEBI" id="CHEBI:57287"/>
        <dbReference type="ChEBI" id="CHEBI:57379"/>
        <dbReference type="ChEBI" id="CHEBI:74151"/>
        <dbReference type="EC" id="2.3.1.225"/>
    </reaction>
</comment>
<organism evidence="11 12">
    <name type="scientific">Bugula neritina</name>
    <name type="common">Brown bryozoan</name>
    <name type="synonym">Sertularia neritina</name>
    <dbReference type="NCBI Taxonomy" id="10212"/>
    <lineage>
        <taxon>Eukaryota</taxon>
        <taxon>Metazoa</taxon>
        <taxon>Spiralia</taxon>
        <taxon>Lophotrochozoa</taxon>
        <taxon>Bryozoa</taxon>
        <taxon>Gymnolaemata</taxon>
        <taxon>Cheilostomatida</taxon>
        <taxon>Flustrina</taxon>
        <taxon>Buguloidea</taxon>
        <taxon>Bugulidae</taxon>
        <taxon>Bugula</taxon>
    </lineage>
</organism>
<evidence type="ECO:0000256" key="9">
    <source>
        <dbReference type="SAM" id="MobiDB-lite"/>
    </source>
</evidence>
<keyword evidence="2 8" id="KW-0812">Transmembrane</keyword>
<feature type="transmembrane region" description="Helical" evidence="8">
    <location>
        <begin position="497"/>
        <end position="519"/>
    </location>
</feature>
<dbReference type="GO" id="GO:0019706">
    <property type="term" value="F:protein-cysteine S-palmitoyltransferase activity"/>
    <property type="evidence" value="ECO:0007669"/>
    <property type="project" value="UniProtKB-EC"/>
</dbReference>
<comment type="subcellular location">
    <subcellularLocation>
        <location evidence="1">Membrane</location>
        <topology evidence="1">Multi-pass membrane protein</topology>
    </subcellularLocation>
</comment>
<feature type="compositionally biased region" description="Low complexity" evidence="9">
    <location>
        <begin position="22"/>
        <end position="34"/>
    </location>
</feature>
<comment type="domain">
    <text evidence="8">The DHHC domain is required for palmitoyltransferase activity.</text>
</comment>
<evidence type="ECO:0000256" key="5">
    <source>
        <dbReference type="ARBA" id="ARBA00023043"/>
    </source>
</evidence>
<feature type="region of interest" description="Disordered" evidence="9">
    <location>
        <begin position="1"/>
        <end position="43"/>
    </location>
</feature>
<dbReference type="AlphaFoldDB" id="A0A7J7KP36"/>
<dbReference type="SMART" id="SM00248">
    <property type="entry name" value="ANK"/>
    <property type="match status" value="6"/>
</dbReference>
<keyword evidence="8" id="KW-0808">Transferase</keyword>
<evidence type="ECO:0000256" key="2">
    <source>
        <dbReference type="ARBA" id="ARBA00022692"/>
    </source>
</evidence>
<keyword evidence="12" id="KW-1185">Reference proteome</keyword>
<feature type="transmembrane region" description="Helical" evidence="8">
    <location>
        <begin position="317"/>
        <end position="334"/>
    </location>
</feature>
<dbReference type="PANTHER" id="PTHR24161:SF85">
    <property type="entry name" value="PALMITOYLTRANSFERASE HIP14"/>
    <property type="match status" value="1"/>
</dbReference>
<evidence type="ECO:0000256" key="4">
    <source>
        <dbReference type="ARBA" id="ARBA00022989"/>
    </source>
</evidence>
<keyword evidence="8" id="KW-0012">Acyltransferase</keyword>
<evidence type="ECO:0000313" key="12">
    <source>
        <dbReference type="Proteomes" id="UP000593567"/>
    </source>
</evidence>
<evidence type="ECO:0000256" key="6">
    <source>
        <dbReference type="ARBA" id="ARBA00023136"/>
    </source>
</evidence>
<dbReference type="PROSITE" id="PS50088">
    <property type="entry name" value="ANK_REPEAT"/>
    <property type="match status" value="5"/>
</dbReference>
<dbReference type="InterPro" id="IPR002110">
    <property type="entry name" value="Ankyrin_rpt"/>
</dbReference>
<dbReference type="PROSITE" id="PS50297">
    <property type="entry name" value="ANK_REP_REGION"/>
    <property type="match status" value="4"/>
</dbReference>
<keyword evidence="6 8" id="KW-0472">Membrane</keyword>
<comment type="caution">
    <text evidence="11">The sequence shown here is derived from an EMBL/GenBank/DDBJ whole genome shotgun (WGS) entry which is preliminary data.</text>
</comment>
<dbReference type="Pfam" id="PF01529">
    <property type="entry name" value="DHHC"/>
    <property type="match status" value="1"/>
</dbReference>
<dbReference type="Gene3D" id="1.25.40.20">
    <property type="entry name" value="Ankyrin repeat-containing domain"/>
    <property type="match status" value="1"/>
</dbReference>
<keyword evidence="4 8" id="KW-1133">Transmembrane helix</keyword>
<dbReference type="SUPFAM" id="SSF48403">
    <property type="entry name" value="Ankyrin repeat"/>
    <property type="match status" value="1"/>
</dbReference>
<dbReference type="PRINTS" id="PR01415">
    <property type="entry name" value="ANKYRIN"/>
</dbReference>
<dbReference type="InterPro" id="IPR036770">
    <property type="entry name" value="Ankyrin_rpt-contain_sf"/>
</dbReference>
<feature type="repeat" description="ANK" evidence="7">
    <location>
        <begin position="201"/>
        <end position="234"/>
    </location>
</feature>
<feature type="transmembrane region" description="Helical" evidence="8">
    <location>
        <begin position="543"/>
        <end position="567"/>
    </location>
</feature>
<dbReference type="EC" id="2.3.1.225" evidence="8"/>
<evidence type="ECO:0000256" key="3">
    <source>
        <dbReference type="ARBA" id="ARBA00022737"/>
    </source>
</evidence>
<feature type="transmembrane region" description="Helical" evidence="8">
    <location>
        <begin position="400"/>
        <end position="418"/>
    </location>
</feature>
<feature type="repeat" description="ANK" evidence="7">
    <location>
        <begin position="68"/>
        <end position="100"/>
    </location>
</feature>
<reference evidence="11" key="1">
    <citation type="submission" date="2020-06" db="EMBL/GenBank/DDBJ databases">
        <title>Draft genome of Bugula neritina, a colonial animal packing powerful symbionts and potential medicines.</title>
        <authorList>
            <person name="Rayko M."/>
        </authorList>
    </citation>
    <scope>NUCLEOTIDE SEQUENCE [LARGE SCALE GENOMIC DNA]</scope>
    <source>
        <strain evidence="11">Kwan_BN1</strain>
    </source>
</reference>
<evidence type="ECO:0000259" key="10">
    <source>
        <dbReference type="Pfam" id="PF01529"/>
    </source>
</evidence>
<comment type="similarity">
    <text evidence="8">Belongs to the DHHC palmitoyltransferase family.</text>
</comment>
<dbReference type="InterPro" id="IPR001594">
    <property type="entry name" value="Palmitoyltrfase_DHHC"/>
</dbReference>
<evidence type="ECO:0000256" key="8">
    <source>
        <dbReference type="RuleBase" id="RU079119"/>
    </source>
</evidence>
<gene>
    <name evidence="11" type="ORF">EB796_001744</name>
</gene>
<evidence type="ECO:0000256" key="1">
    <source>
        <dbReference type="ARBA" id="ARBA00004141"/>
    </source>
</evidence>